<dbReference type="GO" id="GO:0003729">
    <property type="term" value="F:mRNA binding"/>
    <property type="evidence" value="ECO:0007669"/>
    <property type="project" value="InterPro"/>
</dbReference>
<feature type="domain" description="SAM" evidence="14">
    <location>
        <begin position="675"/>
        <end position="736"/>
    </location>
</feature>
<feature type="region of interest" description="Disordered" evidence="13">
    <location>
        <begin position="272"/>
        <end position="309"/>
    </location>
</feature>
<dbReference type="Gene3D" id="1.10.150.50">
    <property type="entry name" value="Transcription Factor, Ets-1"/>
    <property type="match status" value="1"/>
</dbReference>
<dbReference type="SMART" id="SM00454">
    <property type="entry name" value="SAM"/>
    <property type="match status" value="1"/>
</dbReference>
<evidence type="ECO:0000256" key="7">
    <source>
        <dbReference type="ARBA" id="ARBA00022884"/>
    </source>
</evidence>
<feature type="compositionally biased region" description="Gly residues" evidence="13">
    <location>
        <begin position="443"/>
        <end position="452"/>
    </location>
</feature>
<comment type="function">
    <text evidence="11">RNA-binding protein involved in post-transcriptional regulation through transcript degradation.</text>
</comment>
<dbReference type="Pfam" id="PF07647">
    <property type="entry name" value="SAM_2"/>
    <property type="match status" value="1"/>
</dbReference>
<evidence type="ECO:0000256" key="1">
    <source>
        <dbReference type="ARBA" id="ARBA00004201"/>
    </source>
</evidence>
<dbReference type="GO" id="GO:0000289">
    <property type="term" value="P:nuclear-transcribed mRNA poly(A) tail shortening"/>
    <property type="evidence" value="ECO:0007669"/>
    <property type="project" value="TreeGrafter"/>
</dbReference>
<accession>A0A164V456</accession>
<evidence type="ECO:0000256" key="6">
    <source>
        <dbReference type="ARBA" id="ARBA00022741"/>
    </source>
</evidence>
<dbReference type="InterPro" id="IPR050897">
    <property type="entry name" value="SMAUG/VTS1_RNA-bind"/>
</dbReference>
<evidence type="ECO:0000256" key="2">
    <source>
        <dbReference type="ARBA" id="ARBA00004514"/>
    </source>
</evidence>
<dbReference type="PANTHER" id="PTHR12515:SF5">
    <property type="entry name" value="PROTEIN SMAUG"/>
    <property type="match status" value="1"/>
</dbReference>
<feature type="region of interest" description="Disordered" evidence="13">
    <location>
        <begin position="738"/>
        <end position="779"/>
    </location>
</feature>
<feature type="compositionally biased region" description="Low complexity" evidence="13">
    <location>
        <begin position="23"/>
        <end position="32"/>
    </location>
</feature>
<dbReference type="FunFam" id="1.10.150.50:FF:000033">
    <property type="entry name" value="Protein vts1, variant"/>
    <property type="match status" value="1"/>
</dbReference>
<comment type="subcellular location">
    <subcellularLocation>
        <location evidence="1">Cytoplasm</location>
        <location evidence="1">P-body</location>
    </subcellularLocation>
    <subcellularLocation>
        <location evidence="2">Cytoplasm</location>
        <location evidence="2">Cytosol</location>
    </subcellularLocation>
</comment>
<comment type="similarity">
    <text evidence="3">Belongs to the VTS1 family.</text>
</comment>
<organism evidence="15 16">
    <name type="scientific">Sistotremastrum niveocremeum HHB9708</name>
    <dbReference type="NCBI Taxonomy" id="1314777"/>
    <lineage>
        <taxon>Eukaryota</taxon>
        <taxon>Fungi</taxon>
        <taxon>Dikarya</taxon>
        <taxon>Basidiomycota</taxon>
        <taxon>Agaricomycotina</taxon>
        <taxon>Agaricomycetes</taxon>
        <taxon>Sistotremastrales</taxon>
        <taxon>Sistotremastraceae</taxon>
        <taxon>Sertulicium</taxon>
        <taxon>Sertulicium niveocremeum</taxon>
    </lineage>
</organism>
<evidence type="ECO:0000256" key="8">
    <source>
        <dbReference type="ARBA" id="ARBA00022927"/>
    </source>
</evidence>
<dbReference type="InterPro" id="IPR013761">
    <property type="entry name" value="SAM/pointed_sf"/>
</dbReference>
<evidence type="ECO:0000313" key="15">
    <source>
        <dbReference type="EMBL" id="KZS93797.1"/>
    </source>
</evidence>
<feature type="compositionally biased region" description="Polar residues" evidence="13">
    <location>
        <begin position="227"/>
        <end position="236"/>
    </location>
</feature>
<feature type="region of interest" description="Disordered" evidence="13">
    <location>
        <begin position="162"/>
        <end position="236"/>
    </location>
</feature>
<keyword evidence="6" id="KW-0547">Nucleotide-binding</keyword>
<dbReference type="PROSITE" id="PS50105">
    <property type="entry name" value="SAM_DOMAIN"/>
    <property type="match status" value="1"/>
</dbReference>
<sequence>MATLRPPSTSPSPSPGPGGANGNGRAATARASMGPSSRIVSGNGLGSAPSPRPGGISGARPTSELLGGSGVFQTPEADAIDQWFENLQNYEATLEEMAAASLDVNFKEELSAIEQWFRVLSEAERTAALYSLIQHSTQVQIRFFITLLQQMARSDPMTALLSPSVGGGSMQSQMEAKLASMGLKSPSVKTPNSPSRNFTQRQSLALESTTSSSFLSPESALVPPSPGGNNQGANSTNNEAAATLAQQRAKLKANAAHRISAPGTLIAEGNRSMWQSGVGGPHLGQVAESASSSPPPPNSGSSSGDIDTSSIARATLSPGNLSGARPKSTDFSGVANSFSRSVRAESANLDDQLSPMVGGNWASMVNTPLVPMFNGESTTNGGAQANIDAVTNRLANWTLSNNNGGKVQLDDPRKFRRTSRTASGGSTNNGDIYGDDGNLLVPGGPGGRGGASPTGMRNVSGGAGVGGGVHAQLSSQQQQQQNWARASPGGFSNISSGRFGGSDDGRGGGNNGIVPGGFGGLSSPTPQAQAQAAAAAMGLGMNGMNGMPGFGLNGMNMNMLNAMNLQNLQGGIPALNGMNGMNGFNLAAAAAAAGQLSPDAQHQLLSAQIAAAAAFNPAMAGFGMQPGMVNNMGGVGGMRGGNMHRGSGGRSPNSGNKSAGSQVGGKDKDEDVDPSVLNDVPSWLRSLRLHKYTPNFEGMNWRDMVMMDEAALEAKGVAALGARRKMLKTFEVVRAKMGIDPPPGSTNGSATAQTPSTAATTTTNTTSTTGASSPTLSSS</sequence>
<feature type="compositionally biased region" description="Gly residues" evidence="13">
    <location>
        <begin position="507"/>
        <end position="520"/>
    </location>
</feature>
<evidence type="ECO:0000259" key="14">
    <source>
        <dbReference type="PROSITE" id="PS50105"/>
    </source>
</evidence>
<feature type="region of interest" description="Disordered" evidence="13">
    <location>
        <begin position="1"/>
        <end position="71"/>
    </location>
</feature>
<dbReference type="EMBL" id="KV419406">
    <property type="protein sequence ID" value="KZS93797.1"/>
    <property type="molecule type" value="Genomic_DNA"/>
</dbReference>
<evidence type="ECO:0000256" key="10">
    <source>
        <dbReference type="ARBA" id="ARBA00024136"/>
    </source>
</evidence>
<keyword evidence="5" id="KW-0963">Cytoplasm</keyword>
<dbReference type="SUPFAM" id="SSF47769">
    <property type="entry name" value="SAM/Pointed domain"/>
    <property type="match status" value="1"/>
</dbReference>
<feature type="compositionally biased region" description="Polar residues" evidence="13">
    <location>
        <begin position="420"/>
        <end position="430"/>
    </location>
</feature>
<dbReference type="InterPro" id="IPR057327">
    <property type="entry name" value="Vts1_dom"/>
</dbReference>
<dbReference type="GO" id="GO:0000932">
    <property type="term" value="C:P-body"/>
    <property type="evidence" value="ECO:0007669"/>
    <property type="project" value="UniProtKB-SubCell"/>
</dbReference>
<evidence type="ECO:0000256" key="12">
    <source>
        <dbReference type="ARBA" id="ARBA00073291"/>
    </source>
</evidence>
<feature type="region of interest" description="Disordered" evidence="13">
    <location>
        <begin position="403"/>
        <end position="526"/>
    </location>
</feature>
<evidence type="ECO:0000256" key="11">
    <source>
        <dbReference type="ARBA" id="ARBA00054767"/>
    </source>
</evidence>
<dbReference type="Proteomes" id="UP000076722">
    <property type="component" value="Unassembled WGS sequence"/>
</dbReference>
<dbReference type="GO" id="GO:0000166">
    <property type="term" value="F:nucleotide binding"/>
    <property type="evidence" value="ECO:0007669"/>
    <property type="project" value="UniProtKB-KW"/>
</dbReference>
<feature type="compositionally biased region" description="Low complexity" evidence="13">
    <location>
        <begin position="749"/>
        <end position="779"/>
    </location>
</feature>
<keyword evidence="4" id="KW-0813">Transport</keyword>
<evidence type="ECO:0000256" key="13">
    <source>
        <dbReference type="SAM" id="MobiDB-lite"/>
    </source>
</evidence>
<feature type="compositionally biased region" description="Low complexity" evidence="13">
    <location>
        <begin position="472"/>
        <end position="481"/>
    </location>
</feature>
<dbReference type="AlphaFoldDB" id="A0A164V456"/>
<dbReference type="STRING" id="1314777.A0A164V456"/>
<gene>
    <name evidence="15" type="ORF">SISNIDRAFT_454237</name>
</gene>
<feature type="compositionally biased region" description="Low complexity" evidence="13">
    <location>
        <begin position="299"/>
        <end position="309"/>
    </location>
</feature>
<evidence type="ECO:0000256" key="9">
    <source>
        <dbReference type="ARBA" id="ARBA00024046"/>
    </source>
</evidence>
<proteinExistence type="inferred from homology"/>
<dbReference type="PANTHER" id="PTHR12515">
    <property type="entry name" value="STERILE ALPHA MOTIF DOMAIN CONTAINING PROTEIN 4-RELATED"/>
    <property type="match status" value="1"/>
</dbReference>
<feature type="region of interest" description="Disordered" evidence="13">
    <location>
        <begin position="635"/>
        <end position="677"/>
    </location>
</feature>
<dbReference type="CDD" id="cd09556">
    <property type="entry name" value="SAM_VTS1_fungal"/>
    <property type="match status" value="1"/>
</dbReference>
<feature type="compositionally biased region" description="Low complexity" evidence="13">
    <location>
        <begin position="203"/>
        <end position="221"/>
    </location>
</feature>
<reference evidence="15 16" key="1">
    <citation type="journal article" date="2016" name="Mol. Biol. Evol.">
        <title>Comparative Genomics of Early-Diverging Mushroom-Forming Fungi Provides Insights into the Origins of Lignocellulose Decay Capabilities.</title>
        <authorList>
            <person name="Nagy L.G."/>
            <person name="Riley R."/>
            <person name="Tritt A."/>
            <person name="Adam C."/>
            <person name="Daum C."/>
            <person name="Floudas D."/>
            <person name="Sun H."/>
            <person name="Yadav J.S."/>
            <person name="Pangilinan J."/>
            <person name="Larsson K.H."/>
            <person name="Matsuura K."/>
            <person name="Barry K."/>
            <person name="Labutti K."/>
            <person name="Kuo R."/>
            <person name="Ohm R.A."/>
            <person name="Bhattacharya S.S."/>
            <person name="Shirouzu T."/>
            <person name="Yoshinaga Y."/>
            <person name="Martin F.M."/>
            <person name="Grigoriev I.V."/>
            <person name="Hibbett D.S."/>
        </authorList>
    </citation>
    <scope>NUCLEOTIDE SEQUENCE [LARGE SCALE GENOMIC DNA]</scope>
    <source>
        <strain evidence="15 16">HHB9708</strain>
    </source>
</reference>
<feature type="compositionally biased region" description="Polar residues" evidence="13">
    <location>
        <begin position="187"/>
        <end position="202"/>
    </location>
</feature>
<evidence type="ECO:0000313" key="16">
    <source>
        <dbReference type="Proteomes" id="UP000076722"/>
    </source>
</evidence>
<evidence type="ECO:0000256" key="4">
    <source>
        <dbReference type="ARBA" id="ARBA00022448"/>
    </source>
</evidence>
<dbReference type="Pfam" id="PF25479">
    <property type="entry name" value="Vts1"/>
    <property type="match status" value="1"/>
</dbReference>
<keyword evidence="16" id="KW-1185">Reference proteome</keyword>
<evidence type="ECO:0000256" key="5">
    <source>
        <dbReference type="ARBA" id="ARBA00022490"/>
    </source>
</evidence>
<protein>
    <recommendedName>
        <fullName evidence="10">RNA-binding protein VTS1</fullName>
    </recommendedName>
    <alternativeName>
        <fullName evidence="12">RNA-binding protein vts1</fullName>
    </alternativeName>
</protein>
<keyword evidence="7" id="KW-0694">RNA-binding</keyword>
<dbReference type="OrthoDB" id="2155283at2759"/>
<dbReference type="InterPro" id="IPR001660">
    <property type="entry name" value="SAM"/>
</dbReference>
<evidence type="ECO:0000256" key="3">
    <source>
        <dbReference type="ARBA" id="ARBA00007325"/>
    </source>
</evidence>
<name>A0A164V456_9AGAM</name>
<dbReference type="GO" id="GO:0005829">
    <property type="term" value="C:cytosol"/>
    <property type="evidence" value="ECO:0007669"/>
    <property type="project" value="UniProtKB-SubCell"/>
</dbReference>
<dbReference type="GO" id="GO:0015031">
    <property type="term" value="P:protein transport"/>
    <property type="evidence" value="ECO:0007669"/>
    <property type="project" value="UniProtKB-KW"/>
</dbReference>
<comment type="subunit">
    <text evidence="9">Monomer. Binds to RNA.</text>
</comment>
<dbReference type="InterPro" id="IPR037635">
    <property type="entry name" value="VTS1_SAM"/>
</dbReference>
<keyword evidence="8" id="KW-0653">Protein transport</keyword>